<name>I4AQ84_BERLS</name>
<dbReference type="AlphaFoldDB" id="I4AQ84"/>
<accession>I4AQ84</accession>
<dbReference type="EMBL" id="CP003345">
    <property type="protein sequence ID" value="AFM06119.1"/>
    <property type="molecule type" value="Genomic_DNA"/>
</dbReference>
<feature type="transmembrane region" description="Helical" evidence="1">
    <location>
        <begin position="6"/>
        <end position="24"/>
    </location>
</feature>
<reference evidence="3" key="1">
    <citation type="submission" date="2012-06" db="EMBL/GenBank/DDBJ databases">
        <title>The complete genome of Flexibacter litoralis DSM 6794.</title>
        <authorList>
            <person name="Lucas S."/>
            <person name="Copeland A."/>
            <person name="Lapidus A."/>
            <person name="Glavina del Rio T."/>
            <person name="Dalin E."/>
            <person name="Tice H."/>
            <person name="Bruce D."/>
            <person name="Goodwin L."/>
            <person name="Pitluck S."/>
            <person name="Peters L."/>
            <person name="Ovchinnikova G."/>
            <person name="Lu M."/>
            <person name="Kyrpides N."/>
            <person name="Mavromatis K."/>
            <person name="Ivanova N."/>
            <person name="Brettin T."/>
            <person name="Detter J.C."/>
            <person name="Han C."/>
            <person name="Larimer F."/>
            <person name="Land M."/>
            <person name="Hauser L."/>
            <person name="Markowitz V."/>
            <person name="Cheng J.-F."/>
            <person name="Hugenholtz P."/>
            <person name="Woyke T."/>
            <person name="Wu D."/>
            <person name="Spring S."/>
            <person name="Lang E."/>
            <person name="Kopitz M."/>
            <person name="Brambilla E."/>
            <person name="Klenk H.-P."/>
            <person name="Eisen J.A."/>
        </authorList>
    </citation>
    <scope>NUCLEOTIDE SEQUENCE [LARGE SCALE GENOMIC DNA]</scope>
    <source>
        <strain evidence="3">ATCC 23117 / DSM 6794 / NBRC 15988 / NCIMB 1366 / Sio-4</strain>
    </source>
</reference>
<dbReference type="RefSeq" id="WP_014799542.1">
    <property type="nucleotide sequence ID" value="NC_018018.1"/>
</dbReference>
<evidence type="ECO:0000313" key="2">
    <source>
        <dbReference type="EMBL" id="AFM06119.1"/>
    </source>
</evidence>
<dbReference type="Proteomes" id="UP000006054">
    <property type="component" value="Chromosome"/>
</dbReference>
<keyword evidence="1" id="KW-0812">Transmembrane</keyword>
<keyword evidence="3" id="KW-1185">Reference proteome</keyword>
<organism evidence="2 3">
    <name type="scientific">Bernardetia litoralis (strain ATCC 23117 / DSM 6794 / NBRC 15988 / NCIMB 1366 / Fx l1 / Sio-4)</name>
    <name type="common">Flexibacter litoralis</name>
    <dbReference type="NCBI Taxonomy" id="880071"/>
    <lineage>
        <taxon>Bacteria</taxon>
        <taxon>Pseudomonadati</taxon>
        <taxon>Bacteroidota</taxon>
        <taxon>Cytophagia</taxon>
        <taxon>Cytophagales</taxon>
        <taxon>Bernardetiaceae</taxon>
        <taxon>Bernardetia</taxon>
    </lineage>
</organism>
<keyword evidence="1" id="KW-1133">Transmembrane helix</keyword>
<dbReference type="STRING" id="880071.Fleli_3813"/>
<evidence type="ECO:0000256" key="1">
    <source>
        <dbReference type="SAM" id="Phobius"/>
    </source>
</evidence>
<evidence type="ECO:0000313" key="3">
    <source>
        <dbReference type="Proteomes" id="UP000006054"/>
    </source>
</evidence>
<dbReference type="KEGG" id="fli:Fleli_3813"/>
<protein>
    <submittedName>
        <fullName evidence="2">Uncharacterized protein</fullName>
    </submittedName>
</protein>
<dbReference type="HOGENOM" id="CLU_2034625_0_0_10"/>
<proteinExistence type="predicted"/>
<sequence length="121" mass="14014">MINKWLFAGIPILLIFVIVSYFYLNISESHSDSISENEIVEINTVIDEQMKEKTTVPSDYVIIKEIDFSADEYEIPIEITDAKLNNLEWQTESSLLTKYNESYKVEIIGDFLVKNAEINEI</sequence>
<keyword evidence="1" id="KW-0472">Membrane</keyword>
<gene>
    <name evidence="2" type="ordered locus">Fleli_3813</name>
</gene>